<proteinExistence type="predicted"/>
<reference evidence="2" key="1">
    <citation type="journal article" date="2020" name="Cell">
        <title>Large-Scale Comparative Analyses of Tick Genomes Elucidate Their Genetic Diversity and Vector Capacities.</title>
        <authorList>
            <consortium name="Tick Genome and Microbiome Consortium (TIGMIC)"/>
            <person name="Jia N."/>
            <person name="Wang J."/>
            <person name="Shi W."/>
            <person name="Du L."/>
            <person name="Sun Y."/>
            <person name="Zhan W."/>
            <person name="Jiang J.F."/>
            <person name="Wang Q."/>
            <person name="Zhang B."/>
            <person name="Ji P."/>
            <person name="Bell-Sakyi L."/>
            <person name="Cui X.M."/>
            <person name="Yuan T.T."/>
            <person name="Jiang B.G."/>
            <person name="Yang W.F."/>
            <person name="Lam T.T."/>
            <person name="Chang Q.C."/>
            <person name="Ding S.J."/>
            <person name="Wang X.J."/>
            <person name="Zhu J.G."/>
            <person name="Ruan X.D."/>
            <person name="Zhao L."/>
            <person name="Wei J.T."/>
            <person name="Ye R.Z."/>
            <person name="Que T.C."/>
            <person name="Du C.H."/>
            <person name="Zhou Y.H."/>
            <person name="Cheng J.X."/>
            <person name="Dai P.F."/>
            <person name="Guo W.B."/>
            <person name="Han X.H."/>
            <person name="Huang E.J."/>
            <person name="Li L.F."/>
            <person name="Wei W."/>
            <person name="Gao Y.C."/>
            <person name="Liu J.Z."/>
            <person name="Shao H.Z."/>
            <person name="Wang X."/>
            <person name="Wang C.C."/>
            <person name="Yang T.C."/>
            <person name="Huo Q.B."/>
            <person name="Li W."/>
            <person name="Chen H.Y."/>
            <person name="Chen S.E."/>
            <person name="Zhou L.G."/>
            <person name="Ni X.B."/>
            <person name="Tian J.H."/>
            <person name="Sheng Y."/>
            <person name="Liu T."/>
            <person name="Pan Y.S."/>
            <person name="Xia L.Y."/>
            <person name="Li J."/>
            <person name="Zhao F."/>
            <person name="Cao W.C."/>
        </authorList>
    </citation>
    <scope>NUCLEOTIDE SEQUENCE</scope>
    <source>
        <strain evidence="2">Rmic-2018</strain>
    </source>
</reference>
<protein>
    <submittedName>
        <fullName evidence="2">Uncharacterized protein</fullName>
    </submittedName>
</protein>
<comment type="caution">
    <text evidence="2">The sequence shown here is derived from an EMBL/GenBank/DDBJ whole genome shotgun (WGS) entry which is preliminary data.</text>
</comment>
<reference evidence="2" key="2">
    <citation type="submission" date="2021-09" db="EMBL/GenBank/DDBJ databases">
        <authorList>
            <person name="Jia N."/>
            <person name="Wang J."/>
            <person name="Shi W."/>
            <person name="Du L."/>
            <person name="Sun Y."/>
            <person name="Zhan W."/>
            <person name="Jiang J."/>
            <person name="Wang Q."/>
            <person name="Zhang B."/>
            <person name="Ji P."/>
            <person name="Sakyi L.B."/>
            <person name="Cui X."/>
            <person name="Yuan T."/>
            <person name="Jiang B."/>
            <person name="Yang W."/>
            <person name="Lam T.T.-Y."/>
            <person name="Chang Q."/>
            <person name="Ding S."/>
            <person name="Wang X."/>
            <person name="Zhu J."/>
            <person name="Ruan X."/>
            <person name="Zhao L."/>
            <person name="Wei J."/>
            <person name="Que T."/>
            <person name="Du C."/>
            <person name="Cheng J."/>
            <person name="Dai P."/>
            <person name="Han X."/>
            <person name="Huang E."/>
            <person name="Gao Y."/>
            <person name="Liu J."/>
            <person name="Shao H."/>
            <person name="Ye R."/>
            <person name="Li L."/>
            <person name="Wei W."/>
            <person name="Wang X."/>
            <person name="Wang C."/>
            <person name="Huo Q."/>
            <person name="Li W."/>
            <person name="Guo W."/>
            <person name="Chen H."/>
            <person name="Chen S."/>
            <person name="Zhou L."/>
            <person name="Zhou L."/>
            <person name="Ni X."/>
            <person name="Tian J."/>
            <person name="Zhou Y."/>
            <person name="Sheng Y."/>
            <person name="Liu T."/>
            <person name="Pan Y."/>
            <person name="Xia L."/>
            <person name="Li J."/>
            <person name="Zhao F."/>
            <person name="Cao W."/>
        </authorList>
    </citation>
    <scope>NUCLEOTIDE SEQUENCE</scope>
    <source>
        <strain evidence="2">Rmic-2018</strain>
        <tissue evidence="2">Larvae</tissue>
    </source>
</reference>
<organism evidence="2 3">
    <name type="scientific">Rhipicephalus microplus</name>
    <name type="common">Cattle tick</name>
    <name type="synonym">Boophilus microplus</name>
    <dbReference type="NCBI Taxonomy" id="6941"/>
    <lineage>
        <taxon>Eukaryota</taxon>
        <taxon>Metazoa</taxon>
        <taxon>Ecdysozoa</taxon>
        <taxon>Arthropoda</taxon>
        <taxon>Chelicerata</taxon>
        <taxon>Arachnida</taxon>
        <taxon>Acari</taxon>
        <taxon>Parasitiformes</taxon>
        <taxon>Ixodida</taxon>
        <taxon>Ixodoidea</taxon>
        <taxon>Ixodidae</taxon>
        <taxon>Rhipicephalinae</taxon>
        <taxon>Rhipicephalus</taxon>
        <taxon>Boophilus</taxon>
    </lineage>
</organism>
<evidence type="ECO:0000313" key="2">
    <source>
        <dbReference type="EMBL" id="KAH8028762.1"/>
    </source>
</evidence>
<dbReference type="AlphaFoldDB" id="A0A9J6E3F8"/>
<feature type="compositionally biased region" description="Basic and acidic residues" evidence="1">
    <location>
        <begin position="84"/>
        <end position="99"/>
    </location>
</feature>
<evidence type="ECO:0000256" key="1">
    <source>
        <dbReference type="SAM" id="MobiDB-lite"/>
    </source>
</evidence>
<dbReference type="EMBL" id="JABSTU010000006">
    <property type="protein sequence ID" value="KAH8028762.1"/>
    <property type="molecule type" value="Genomic_DNA"/>
</dbReference>
<dbReference type="Proteomes" id="UP000821866">
    <property type="component" value="Chromosome 4"/>
</dbReference>
<feature type="region of interest" description="Disordered" evidence="1">
    <location>
        <begin position="76"/>
        <end position="99"/>
    </location>
</feature>
<gene>
    <name evidence="2" type="ORF">HPB51_019062</name>
</gene>
<evidence type="ECO:0000313" key="3">
    <source>
        <dbReference type="Proteomes" id="UP000821866"/>
    </source>
</evidence>
<keyword evidence="3" id="KW-1185">Reference proteome</keyword>
<sequence>MYDVGESVFVKLVHQHTGHPTKTQLKCRGPLVITEVLPADDTYRVAELYKGTASRYATTAHVSKLKVWTSTSKPSYLDDDEEQIEHQAEQDKCDEPLAV</sequence>
<accession>A0A9J6E3F8</accession>
<name>A0A9J6E3F8_RHIMP</name>